<evidence type="ECO:0000313" key="2">
    <source>
        <dbReference type="EMBL" id="ABE39397.1"/>
    </source>
</evidence>
<organism evidence="2 3">
    <name type="scientific">Rhodopseudomonas palustris (strain BisB5)</name>
    <dbReference type="NCBI Taxonomy" id="316057"/>
    <lineage>
        <taxon>Bacteria</taxon>
        <taxon>Pseudomonadati</taxon>
        <taxon>Pseudomonadota</taxon>
        <taxon>Alphaproteobacteria</taxon>
        <taxon>Hyphomicrobiales</taxon>
        <taxon>Nitrobacteraceae</taxon>
        <taxon>Rhodopseudomonas</taxon>
    </lineage>
</organism>
<accession>Q138U2</accession>
<sequence length="106" mass="11159">MIRTTTGISMTSKDSETDVWLPVIGRSLARMALAQAASSDTAKFKDTLARVDFLEALGLPAKDAAEAAGSTAASVAELKRQRRNKATKGAGNGKKVSKKARPGARR</sequence>
<dbReference type="AlphaFoldDB" id="Q138U2"/>
<dbReference type="EMBL" id="CP000283">
    <property type="protein sequence ID" value="ABE39397.1"/>
    <property type="molecule type" value="Genomic_DNA"/>
</dbReference>
<dbReference type="HOGENOM" id="CLU_2421131_0_0_5"/>
<proteinExistence type="predicted"/>
<dbReference type="STRING" id="316057.RPD_2162"/>
<dbReference type="eggNOG" id="ENOG50317IF">
    <property type="taxonomic scope" value="Bacteria"/>
</dbReference>
<dbReference type="Proteomes" id="UP000001818">
    <property type="component" value="Chromosome"/>
</dbReference>
<evidence type="ECO:0000256" key="1">
    <source>
        <dbReference type="SAM" id="MobiDB-lite"/>
    </source>
</evidence>
<feature type="region of interest" description="Disordered" evidence="1">
    <location>
        <begin position="75"/>
        <end position="106"/>
    </location>
</feature>
<gene>
    <name evidence="2" type="ordered locus">RPD_2162</name>
</gene>
<evidence type="ECO:0000313" key="3">
    <source>
        <dbReference type="Proteomes" id="UP000001818"/>
    </source>
</evidence>
<name>Q138U2_RHOPS</name>
<feature type="compositionally biased region" description="Basic residues" evidence="1">
    <location>
        <begin position="95"/>
        <end position="106"/>
    </location>
</feature>
<reference evidence="2 3" key="1">
    <citation type="submission" date="2006-03" db="EMBL/GenBank/DDBJ databases">
        <title>Complete sequence of Rhodopseudomonas palustris BisB5.</title>
        <authorList>
            <consortium name="US DOE Joint Genome Institute"/>
            <person name="Copeland A."/>
            <person name="Lucas S."/>
            <person name="Lapidus A."/>
            <person name="Barry K."/>
            <person name="Detter J.C."/>
            <person name="Glavina del Rio T."/>
            <person name="Hammon N."/>
            <person name="Israni S."/>
            <person name="Dalin E."/>
            <person name="Tice H."/>
            <person name="Pitluck S."/>
            <person name="Chain P."/>
            <person name="Malfatti S."/>
            <person name="Shin M."/>
            <person name="Vergez L."/>
            <person name="Schmutz J."/>
            <person name="Larimer F."/>
            <person name="Land M."/>
            <person name="Hauser L."/>
            <person name="Pelletier D.A."/>
            <person name="Kyrpides N."/>
            <person name="Lykidis A."/>
            <person name="Oda Y."/>
            <person name="Harwood C.S."/>
            <person name="Richardson P."/>
        </authorList>
    </citation>
    <scope>NUCLEOTIDE SEQUENCE [LARGE SCALE GENOMIC DNA]</scope>
    <source>
        <strain evidence="2 3">BisB5</strain>
    </source>
</reference>
<protein>
    <submittedName>
        <fullName evidence="2">Uncharacterized protein</fullName>
    </submittedName>
</protein>
<dbReference type="KEGG" id="rpd:RPD_2162"/>